<keyword evidence="2" id="KW-1133">Transmembrane helix</keyword>
<name>A0ABZ2YLH6_9BACT</name>
<keyword evidence="2" id="KW-0812">Transmembrane</keyword>
<protein>
    <submittedName>
        <fullName evidence="3">SCO family protein</fullName>
    </submittedName>
</protein>
<feature type="transmembrane region" description="Helical" evidence="2">
    <location>
        <begin position="12"/>
        <end position="31"/>
    </location>
</feature>
<proteinExistence type="inferred from homology"/>
<dbReference type="EMBL" id="CP149822">
    <property type="protein sequence ID" value="WZN40338.1"/>
    <property type="molecule type" value="Genomic_DNA"/>
</dbReference>
<dbReference type="Gene3D" id="3.40.30.10">
    <property type="entry name" value="Glutaredoxin"/>
    <property type="match status" value="1"/>
</dbReference>
<organism evidence="3 4">
    <name type="scientific">Chitinophaga pollutisoli</name>
    <dbReference type="NCBI Taxonomy" id="3133966"/>
    <lineage>
        <taxon>Bacteria</taxon>
        <taxon>Pseudomonadati</taxon>
        <taxon>Bacteroidota</taxon>
        <taxon>Chitinophagia</taxon>
        <taxon>Chitinophagales</taxon>
        <taxon>Chitinophagaceae</taxon>
        <taxon>Chitinophaga</taxon>
    </lineage>
</organism>
<comment type="similarity">
    <text evidence="1">Belongs to the SCO1/2 family.</text>
</comment>
<gene>
    <name evidence="3" type="ORF">WJU16_20435</name>
</gene>
<dbReference type="Proteomes" id="UP001485459">
    <property type="component" value="Chromosome"/>
</dbReference>
<dbReference type="InterPro" id="IPR003782">
    <property type="entry name" value="SCO1/SenC"/>
</dbReference>
<keyword evidence="4" id="KW-1185">Reference proteome</keyword>
<sequence>MPRLNILKSWKAFMLVIVGLPLAAYGIVRLAEQKYAPLPWYGENFEDMHRPEKAFRLQHFAFTSAGNLPVDSEDWKGRITVAHLFFTSCPTICPVMMEQMQKIQDSGADINLVSVTVDPGHDTPQKLQAYIRQKGYGQGNWQLLTGDKRELYRFARKGLFITATEGDGGPEDFIHSDRLVLLDSLQYIRGYYSGTSEKEVRLLLDDIKKLQHER</sequence>
<reference evidence="4" key="1">
    <citation type="submission" date="2024-03" db="EMBL/GenBank/DDBJ databases">
        <title>Chitinophaga horti sp. nov., isolated from garden soil.</title>
        <authorList>
            <person name="Lee D.S."/>
            <person name="Han D.M."/>
            <person name="Baek J.H."/>
            <person name="Choi D.G."/>
            <person name="Jeon J.H."/>
            <person name="Jeon C.O."/>
        </authorList>
    </citation>
    <scope>NUCLEOTIDE SEQUENCE [LARGE SCALE GENOMIC DNA]</scope>
    <source>
        <strain evidence="4">GPA1</strain>
    </source>
</reference>
<dbReference type="RefSeq" id="WP_341835261.1">
    <property type="nucleotide sequence ID" value="NZ_CP149822.1"/>
</dbReference>
<dbReference type="Pfam" id="PF02630">
    <property type="entry name" value="SCO1-SenC"/>
    <property type="match status" value="1"/>
</dbReference>
<accession>A0ABZ2YLH6</accession>
<evidence type="ECO:0000256" key="1">
    <source>
        <dbReference type="ARBA" id="ARBA00010996"/>
    </source>
</evidence>
<evidence type="ECO:0000313" key="4">
    <source>
        <dbReference type="Proteomes" id="UP001485459"/>
    </source>
</evidence>
<dbReference type="CDD" id="cd02968">
    <property type="entry name" value="SCO"/>
    <property type="match status" value="1"/>
</dbReference>
<dbReference type="SUPFAM" id="SSF52833">
    <property type="entry name" value="Thioredoxin-like"/>
    <property type="match status" value="1"/>
</dbReference>
<dbReference type="InterPro" id="IPR036249">
    <property type="entry name" value="Thioredoxin-like_sf"/>
</dbReference>
<evidence type="ECO:0000313" key="3">
    <source>
        <dbReference type="EMBL" id="WZN40338.1"/>
    </source>
</evidence>
<keyword evidence="2" id="KW-0472">Membrane</keyword>
<dbReference type="PANTHER" id="PTHR12151:SF25">
    <property type="entry name" value="LINALOOL DEHYDRATASE_ISOMERASE DOMAIN-CONTAINING PROTEIN"/>
    <property type="match status" value="1"/>
</dbReference>
<dbReference type="PANTHER" id="PTHR12151">
    <property type="entry name" value="ELECTRON TRANSPORT PROTIN SCO1/SENC FAMILY MEMBER"/>
    <property type="match status" value="1"/>
</dbReference>
<evidence type="ECO:0000256" key="2">
    <source>
        <dbReference type="SAM" id="Phobius"/>
    </source>
</evidence>